<dbReference type="STRING" id="145854.GA0074692_5933"/>
<feature type="transmembrane region" description="Helical" evidence="1">
    <location>
        <begin position="20"/>
        <end position="42"/>
    </location>
</feature>
<organism evidence="2 3">
    <name type="scientific">Micromonospora pallida</name>
    <dbReference type="NCBI Taxonomy" id="145854"/>
    <lineage>
        <taxon>Bacteria</taxon>
        <taxon>Bacillati</taxon>
        <taxon>Actinomycetota</taxon>
        <taxon>Actinomycetes</taxon>
        <taxon>Micromonosporales</taxon>
        <taxon>Micromonosporaceae</taxon>
        <taxon>Micromonospora</taxon>
    </lineage>
</organism>
<evidence type="ECO:0000313" key="2">
    <source>
        <dbReference type="EMBL" id="SCL40697.1"/>
    </source>
</evidence>
<keyword evidence="1" id="KW-0472">Membrane</keyword>
<dbReference type="RefSeq" id="WP_091650163.1">
    <property type="nucleotide sequence ID" value="NZ_FMHW01000002.1"/>
</dbReference>
<dbReference type="Proteomes" id="UP000198959">
    <property type="component" value="Unassembled WGS sequence"/>
</dbReference>
<dbReference type="Gene3D" id="3.10.450.50">
    <property type="match status" value="1"/>
</dbReference>
<evidence type="ECO:0000256" key="1">
    <source>
        <dbReference type="SAM" id="Phobius"/>
    </source>
</evidence>
<dbReference type="EMBL" id="FMHW01000002">
    <property type="protein sequence ID" value="SCL40697.1"/>
    <property type="molecule type" value="Genomic_DNA"/>
</dbReference>
<name>A0A1C6TGC0_9ACTN</name>
<protein>
    <submittedName>
        <fullName evidence="2">Uncharacterized protein</fullName>
    </submittedName>
</protein>
<dbReference type="OrthoDB" id="3218507at2"/>
<accession>A0A1C6TGC0</accession>
<reference evidence="3" key="1">
    <citation type="submission" date="2016-06" db="EMBL/GenBank/DDBJ databases">
        <authorList>
            <person name="Varghese N."/>
            <person name="Submissions Spin"/>
        </authorList>
    </citation>
    <scope>NUCLEOTIDE SEQUENCE [LARGE SCALE GENOMIC DNA]</scope>
    <source>
        <strain evidence="3">DSM 43817</strain>
    </source>
</reference>
<dbReference type="AlphaFoldDB" id="A0A1C6TGC0"/>
<proteinExistence type="predicted"/>
<sequence>MAYQQIPAPSGPRRTTRTILIVVAVVLVLCCLGGSIGGFWLYRTVNDAVAPVSDSATTYLDAVQRGDHSTAYRQLCAPTRNRISEDEFTRMQAAQPRLRNYEITFVNVASTNGRTQGSATVRLIQENGTETTQIFQLVKEDGAWRVCQQ</sequence>
<keyword evidence="1" id="KW-1133">Transmembrane helix</keyword>
<keyword evidence="1" id="KW-0812">Transmembrane</keyword>
<evidence type="ECO:0000313" key="3">
    <source>
        <dbReference type="Proteomes" id="UP000198959"/>
    </source>
</evidence>
<keyword evidence="3" id="KW-1185">Reference proteome</keyword>
<gene>
    <name evidence="2" type="ORF">GA0074692_5933</name>
</gene>